<comment type="caution">
    <text evidence="2">The sequence shown here is derived from an EMBL/GenBank/DDBJ whole genome shotgun (WGS) entry which is preliminary data.</text>
</comment>
<keyword evidence="3" id="KW-1185">Reference proteome</keyword>
<name>A0AAV3R4T6_LITER</name>
<accession>A0AAV3R4T6</accession>
<dbReference type="Proteomes" id="UP001454036">
    <property type="component" value="Unassembled WGS sequence"/>
</dbReference>
<evidence type="ECO:0000256" key="1">
    <source>
        <dbReference type="SAM" id="MobiDB-lite"/>
    </source>
</evidence>
<proteinExistence type="predicted"/>
<protein>
    <submittedName>
        <fullName evidence="2">Uncharacterized protein</fullName>
    </submittedName>
</protein>
<sequence>MGHHYDHCYQRVGYPTGSSRGRGGRGKGLSGRGRGTMDRGCASTNTNSNYGVAAAASLPSPSTMTTGTASQTIPGFTIEQVHRLLSLIESSNSSEKLCGLKFSIKNYVAYSKFSKAYCHFIAHVTSNLEPRNYKEAVRELGWRNAIKLEIDALEKNRTWNIITLPPAKRAIGCQWV</sequence>
<reference evidence="2 3" key="1">
    <citation type="submission" date="2024-01" db="EMBL/GenBank/DDBJ databases">
        <title>The complete chloroplast genome sequence of Lithospermum erythrorhizon: insights into the phylogenetic relationship among Boraginaceae species and the maternal lineages of purple gromwells.</title>
        <authorList>
            <person name="Okada T."/>
            <person name="Watanabe K."/>
        </authorList>
    </citation>
    <scope>NUCLEOTIDE SEQUENCE [LARGE SCALE GENOMIC DNA]</scope>
</reference>
<feature type="region of interest" description="Disordered" evidence="1">
    <location>
        <begin position="13"/>
        <end position="37"/>
    </location>
</feature>
<dbReference type="AlphaFoldDB" id="A0AAV3R4T6"/>
<gene>
    <name evidence="2" type="ORF">LIER_25458</name>
</gene>
<organism evidence="2 3">
    <name type="scientific">Lithospermum erythrorhizon</name>
    <name type="common">Purple gromwell</name>
    <name type="synonym">Lithospermum officinale var. erythrorhizon</name>
    <dbReference type="NCBI Taxonomy" id="34254"/>
    <lineage>
        <taxon>Eukaryota</taxon>
        <taxon>Viridiplantae</taxon>
        <taxon>Streptophyta</taxon>
        <taxon>Embryophyta</taxon>
        <taxon>Tracheophyta</taxon>
        <taxon>Spermatophyta</taxon>
        <taxon>Magnoliopsida</taxon>
        <taxon>eudicotyledons</taxon>
        <taxon>Gunneridae</taxon>
        <taxon>Pentapetalae</taxon>
        <taxon>asterids</taxon>
        <taxon>lamiids</taxon>
        <taxon>Boraginales</taxon>
        <taxon>Boraginaceae</taxon>
        <taxon>Boraginoideae</taxon>
        <taxon>Lithospermeae</taxon>
        <taxon>Lithospermum</taxon>
    </lineage>
</organism>
<evidence type="ECO:0000313" key="2">
    <source>
        <dbReference type="EMBL" id="GAA0171427.1"/>
    </source>
</evidence>
<evidence type="ECO:0000313" key="3">
    <source>
        <dbReference type="Proteomes" id="UP001454036"/>
    </source>
</evidence>
<dbReference type="EMBL" id="BAABME010007675">
    <property type="protein sequence ID" value="GAA0171427.1"/>
    <property type="molecule type" value="Genomic_DNA"/>
</dbReference>